<dbReference type="OrthoDB" id="9179688at2"/>
<reference evidence="2 3" key="1">
    <citation type="journal article" date="2015" name="Stand. Genomic Sci.">
        <title>Genomic Encyclopedia of Bacterial and Archaeal Type Strains, Phase III: the genomes of soil and plant-associated and newly described type strains.</title>
        <authorList>
            <person name="Whitman W.B."/>
            <person name="Woyke T."/>
            <person name="Klenk H.P."/>
            <person name="Zhou Y."/>
            <person name="Lilburn T.G."/>
            <person name="Beck B.J."/>
            <person name="De Vos P."/>
            <person name="Vandamme P."/>
            <person name="Eisen J.A."/>
            <person name="Garrity G."/>
            <person name="Hugenholtz P."/>
            <person name="Kyrpides N.C."/>
        </authorList>
    </citation>
    <scope>NUCLEOTIDE SEQUENCE [LARGE SCALE GENOMIC DNA]</scope>
    <source>
        <strain evidence="2 3">CGMCC 1.10822</strain>
    </source>
</reference>
<evidence type="ECO:0000256" key="1">
    <source>
        <dbReference type="SAM" id="Coils"/>
    </source>
</evidence>
<sequence>MLDKLYFGKDDAETDIGMGGLLSAGFLETTAYRTALAGKKWLFLGRKGAGKSAICLKLQNEFEASGRSSLVTPDEISADEIKRFEMGGIAPYQAKELLWRYILCVQLAKLMLRHIRDHPGKEREAIAARLRQFLVDNGEVDDLTTFERFWRIVERLKTSLTISAFNAVEASITIEPSSGARLSDQVEVVERKIQEYARQLKLFKVRNAFYILIDQIEKVWSNDPGSDTLVIGLLRAGKHAQSVYPFLNCSVFLRIDIYEKLDFKERDKLRSDEWHIRWDSEALINLIQTRAAASTGIRKAAAVLWEHGFPRHVGETDTRKYIVTRTLNRPRDIIQLCNACRDVGHMRGGTTIVERDVFAAAKQYSRWKLVDIQNEWSVNYPFLSDILLLLASGSYLFRREHFARKYAIMQPDLSSRHPALRHQLSADYPLSVLFSISVIGAVRDGEPAYFCNAEFDDTLTLQDESFAIHPCFREALQCQSAIELPQFEDGGARIEAVRERIRRGTSVSGFEDSDVPVEYLTKELHAGLVLLRRQIVALDIAADVREELRMNIAAVDREVTRIGAQFDEVDARDAGERLSAFFKAMSKGLVKAGIMQERSDLYYLLNQLIEYCQEFAFGSRSRRYRLG</sequence>
<dbReference type="Proteomes" id="UP000318431">
    <property type="component" value="Unassembled WGS sequence"/>
</dbReference>
<name>A0A562RMN4_9BURK</name>
<comment type="caution">
    <text evidence="2">The sequence shown here is derived from an EMBL/GenBank/DDBJ whole genome shotgun (WGS) entry which is preliminary data.</text>
</comment>
<organism evidence="2 3">
    <name type="scientific">Pseudoduganella lurida</name>
    <dbReference type="NCBI Taxonomy" id="1036180"/>
    <lineage>
        <taxon>Bacteria</taxon>
        <taxon>Pseudomonadati</taxon>
        <taxon>Pseudomonadota</taxon>
        <taxon>Betaproteobacteria</taxon>
        <taxon>Burkholderiales</taxon>
        <taxon>Oxalobacteraceae</taxon>
        <taxon>Telluria group</taxon>
        <taxon>Pseudoduganella</taxon>
    </lineage>
</organism>
<accession>A0A562RMN4</accession>
<dbReference type="InterPro" id="IPR027417">
    <property type="entry name" value="P-loop_NTPase"/>
</dbReference>
<evidence type="ECO:0000313" key="2">
    <source>
        <dbReference type="EMBL" id="TWI69706.1"/>
    </source>
</evidence>
<dbReference type="RefSeq" id="WP_145647444.1">
    <property type="nucleotide sequence ID" value="NZ_VLLB01000001.1"/>
</dbReference>
<gene>
    <name evidence="2" type="ORF">IP91_00779</name>
</gene>
<keyword evidence="3" id="KW-1185">Reference proteome</keyword>
<evidence type="ECO:0000313" key="3">
    <source>
        <dbReference type="Proteomes" id="UP000318431"/>
    </source>
</evidence>
<dbReference type="EMBL" id="VLLB01000001">
    <property type="protein sequence ID" value="TWI69706.1"/>
    <property type="molecule type" value="Genomic_DNA"/>
</dbReference>
<dbReference type="InterPro" id="IPR059206">
    <property type="entry name" value="Sll1717-like"/>
</dbReference>
<feature type="coiled-coil region" evidence="1">
    <location>
        <begin position="179"/>
        <end position="206"/>
    </location>
</feature>
<keyword evidence="1" id="KW-0175">Coiled coil</keyword>
<dbReference type="AlphaFoldDB" id="A0A562RMN4"/>
<protein>
    <submittedName>
        <fullName evidence="2">Uncharacterized protein</fullName>
    </submittedName>
</protein>
<dbReference type="SUPFAM" id="SSF52540">
    <property type="entry name" value="P-loop containing nucleoside triphosphate hydrolases"/>
    <property type="match status" value="1"/>
</dbReference>
<dbReference type="NCBIfam" id="NF047389">
    <property type="entry name" value="ATPase_Sll1717"/>
    <property type="match status" value="1"/>
</dbReference>
<proteinExistence type="predicted"/>